<evidence type="ECO:0000259" key="9">
    <source>
        <dbReference type="Pfam" id="PF22571"/>
    </source>
</evidence>
<organism evidence="10">
    <name type="scientific">bioreactor metagenome</name>
    <dbReference type="NCBI Taxonomy" id="1076179"/>
    <lineage>
        <taxon>unclassified sequences</taxon>
        <taxon>metagenomes</taxon>
        <taxon>ecological metagenomes</taxon>
    </lineage>
</organism>
<gene>
    <name evidence="10" type="ORF">SDC9_47281</name>
</gene>
<evidence type="ECO:0000256" key="5">
    <source>
        <dbReference type="ARBA" id="ARBA00023136"/>
    </source>
</evidence>
<keyword evidence="2" id="KW-1003">Cell membrane</keyword>
<name>A0A644WFF7_9ZZZZ</name>
<evidence type="ECO:0000313" key="10">
    <source>
        <dbReference type="EMBL" id="MPM01044.1"/>
    </source>
</evidence>
<protein>
    <recommendedName>
        <fullName evidence="11">Phage shock protein PspC N-terminal domain-containing protein</fullName>
    </recommendedName>
</protein>
<keyword evidence="4 6" id="KW-1133">Transmembrane helix</keyword>
<dbReference type="Pfam" id="PF22564">
    <property type="entry name" value="HAAS"/>
    <property type="match status" value="1"/>
</dbReference>
<evidence type="ECO:0000256" key="1">
    <source>
        <dbReference type="ARBA" id="ARBA00004162"/>
    </source>
</evidence>
<comment type="subcellular location">
    <subcellularLocation>
        <location evidence="1">Cell membrane</location>
        <topology evidence="1">Single-pass membrane protein</topology>
    </subcellularLocation>
</comment>
<evidence type="ECO:0000256" key="3">
    <source>
        <dbReference type="ARBA" id="ARBA00022692"/>
    </source>
</evidence>
<proteinExistence type="predicted"/>
<feature type="transmembrane region" description="Helical" evidence="6">
    <location>
        <begin position="305"/>
        <end position="324"/>
    </location>
</feature>
<dbReference type="Gene3D" id="2.160.20.120">
    <property type="match status" value="1"/>
</dbReference>
<dbReference type="AlphaFoldDB" id="A0A644WFF7"/>
<dbReference type="GO" id="GO:0005886">
    <property type="term" value="C:plasma membrane"/>
    <property type="evidence" value="ECO:0007669"/>
    <property type="project" value="UniProtKB-SubCell"/>
</dbReference>
<evidence type="ECO:0000259" key="8">
    <source>
        <dbReference type="Pfam" id="PF10988"/>
    </source>
</evidence>
<dbReference type="PANTHER" id="PTHR33885:SF3">
    <property type="entry name" value="PHAGE SHOCK PROTEIN C"/>
    <property type="match status" value="1"/>
</dbReference>
<dbReference type="InterPro" id="IPR052027">
    <property type="entry name" value="PspC"/>
</dbReference>
<feature type="domain" description="Phage shock protein PspC N-terminal" evidence="7">
    <location>
        <begin position="107"/>
        <end position="164"/>
    </location>
</feature>
<dbReference type="PANTHER" id="PTHR33885">
    <property type="entry name" value="PHAGE SHOCK PROTEIN C"/>
    <property type="match status" value="1"/>
</dbReference>
<dbReference type="Pfam" id="PF22571">
    <property type="entry name" value="LiaI-LiaF-TM_PspC"/>
    <property type="match status" value="1"/>
</dbReference>
<evidence type="ECO:0000256" key="2">
    <source>
        <dbReference type="ARBA" id="ARBA00022475"/>
    </source>
</evidence>
<dbReference type="EMBL" id="VSSQ01000770">
    <property type="protein sequence ID" value="MPM01044.1"/>
    <property type="molecule type" value="Genomic_DNA"/>
</dbReference>
<dbReference type="InterPro" id="IPR054321">
    <property type="entry name" value="PspC-rel_TM"/>
</dbReference>
<feature type="transmembrane region" description="Helical" evidence="6">
    <location>
        <begin position="140"/>
        <end position="162"/>
    </location>
</feature>
<feature type="transmembrane region" description="Helical" evidence="6">
    <location>
        <begin position="115"/>
        <end position="134"/>
    </location>
</feature>
<dbReference type="InterPro" id="IPR007168">
    <property type="entry name" value="Phageshock_PspC_N"/>
</dbReference>
<feature type="domain" description="Putative auto-transporter adhesin head GIN" evidence="8">
    <location>
        <begin position="360"/>
        <end position="536"/>
    </location>
</feature>
<reference evidence="10" key="1">
    <citation type="submission" date="2019-08" db="EMBL/GenBank/DDBJ databases">
        <authorList>
            <person name="Kucharzyk K."/>
            <person name="Murdoch R.W."/>
            <person name="Higgins S."/>
            <person name="Loffler F."/>
        </authorList>
    </citation>
    <scope>NUCLEOTIDE SEQUENCE</scope>
</reference>
<dbReference type="Pfam" id="PF10988">
    <property type="entry name" value="DUF2807"/>
    <property type="match status" value="1"/>
</dbReference>
<evidence type="ECO:0008006" key="11">
    <source>
        <dbReference type="Google" id="ProtNLM"/>
    </source>
</evidence>
<keyword evidence="5 6" id="KW-0472">Membrane</keyword>
<feature type="domain" description="PspC-related transmembrane region" evidence="9">
    <location>
        <begin position="199"/>
        <end position="329"/>
    </location>
</feature>
<evidence type="ECO:0000256" key="6">
    <source>
        <dbReference type="SAM" id="Phobius"/>
    </source>
</evidence>
<feature type="transmembrane region" description="Helical" evidence="6">
    <location>
        <begin position="221"/>
        <end position="250"/>
    </location>
</feature>
<evidence type="ECO:0000256" key="4">
    <source>
        <dbReference type="ARBA" id="ARBA00022989"/>
    </source>
</evidence>
<keyword evidence="3 6" id="KW-0812">Transmembrane</keyword>
<dbReference type="Pfam" id="PF04024">
    <property type="entry name" value="PspC"/>
    <property type="match status" value="1"/>
</dbReference>
<accession>A0A644WFF7</accession>
<dbReference type="InterPro" id="IPR021255">
    <property type="entry name" value="DUF2807"/>
</dbReference>
<feature type="transmembrane region" description="Helical" evidence="6">
    <location>
        <begin position="270"/>
        <end position="293"/>
    </location>
</feature>
<comment type="caution">
    <text evidence="10">The sequence shown here is derived from an EMBL/GenBank/DDBJ whole genome shotgun (WGS) entry which is preliminary data.</text>
</comment>
<evidence type="ECO:0000259" key="7">
    <source>
        <dbReference type="Pfam" id="PF04024"/>
    </source>
</evidence>
<sequence>MKKTLTINLNNTVYHIDNDAYELLQQYLNEVEERLSPDEKQEVMADIESRISELFSEKLQKGKNVINIQDVEEVINILGKPNQFSEEEDTEKETKHSAKTESGRFKRKFYRDPDGAVLGGVAAGLAAFIGWDVVLVRVLMILILLLGWGTIIPIYLVVWLIVPAAKTISQKLEMQGEDVTAERIKSEINNLKNYVESDKFKESATGVGNKLGEVIRAVFKVLLGFIGAIMGFVGFVLLGVLLLLLSFLIFDPSIFTGIVPELNIFSPDRAVLMVISLLLIIGIPIFMLIYWAIRIITGKGRGSGAFSWVMVILWFVGIFMFAGLSAKTIVNLGNADFDKFEIYWSNDEEDFVDEMRMVSAFNGLEISGNIEVELTQDSVQSVRVSSRPSLLPYLITEVDDRGVLKLYTRKLHVNSPAKVRISTGNIAEIVASGACKINSFGKITAENMKIELSGVSQANLDLRVAQDLKVYLSGVSKAEIDGHAYKLYADVSGASQLEADDLLVRNAKVFGVSASQIEANVSDSLIVDVSGASHFKTGRKPFYVKQYKSGGSSISID</sequence>